<dbReference type="AlphaFoldDB" id="A0A495XYA4"/>
<keyword evidence="3 6" id="KW-0732">Signal</keyword>
<dbReference type="Proteomes" id="UP000278440">
    <property type="component" value="Unassembled WGS sequence"/>
</dbReference>
<protein>
    <submittedName>
        <fullName evidence="7">Zinc transport system substrate-binding protein</fullName>
    </submittedName>
</protein>
<dbReference type="PROSITE" id="PS51257">
    <property type="entry name" value="PROKAR_LIPOPROTEIN"/>
    <property type="match status" value="1"/>
</dbReference>
<keyword evidence="2 4" id="KW-0813">Transport</keyword>
<evidence type="ECO:0000256" key="5">
    <source>
        <dbReference type="SAM" id="MobiDB-lite"/>
    </source>
</evidence>
<evidence type="ECO:0000256" key="6">
    <source>
        <dbReference type="SAM" id="SignalP"/>
    </source>
</evidence>
<evidence type="ECO:0000313" key="7">
    <source>
        <dbReference type="EMBL" id="RKT77686.1"/>
    </source>
</evidence>
<name>A0A495XYA4_9MICO</name>
<dbReference type="Gene3D" id="3.40.50.1980">
    <property type="entry name" value="Nitrogenase molybdenum iron protein domain"/>
    <property type="match status" value="2"/>
</dbReference>
<gene>
    <name evidence="7" type="ORF">DFJ68_1110</name>
</gene>
<comment type="similarity">
    <text evidence="1 4">Belongs to the bacterial solute-binding protein 9 family.</text>
</comment>
<evidence type="ECO:0000256" key="1">
    <source>
        <dbReference type="ARBA" id="ARBA00011028"/>
    </source>
</evidence>
<keyword evidence="8" id="KW-1185">Reference proteome</keyword>
<dbReference type="InterPro" id="IPR006128">
    <property type="entry name" value="Lipoprotein_PsaA-like"/>
</dbReference>
<dbReference type="PROSITE" id="PS51318">
    <property type="entry name" value="TAT"/>
    <property type="match status" value="1"/>
</dbReference>
<evidence type="ECO:0000256" key="4">
    <source>
        <dbReference type="RuleBase" id="RU003512"/>
    </source>
</evidence>
<evidence type="ECO:0000256" key="3">
    <source>
        <dbReference type="ARBA" id="ARBA00022729"/>
    </source>
</evidence>
<dbReference type="InterPro" id="IPR006129">
    <property type="entry name" value="AdhesinB"/>
</dbReference>
<reference evidence="7 8" key="1">
    <citation type="submission" date="2018-10" db="EMBL/GenBank/DDBJ databases">
        <title>Sequencing the genomes of 1000 actinobacteria strains.</title>
        <authorList>
            <person name="Klenk H.-P."/>
        </authorList>
    </citation>
    <scope>NUCLEOTIDE SEQUENCE [LARGE SCALE GENOMIC DNA]</scope>
    <source>
        <strain evidence="7 8">DSM 44267</strain>
    </source>
</reference>
<dbReference type="GO" id="GO:0030001">
    <property type="term" value="P:metal ion transport"/>
    <property type="evidence" value="ECO:0007669"/>
    <property type="project" value="InterPro"/>
</dbReference>
<feature type="region of interest" description="Disordered" evidence="5">
    <location>
        <begin position="130"/>
        <end position="161"/>
    </location>
</feature>
<dbReference type="Pfam" id="PF01297">
    <property type="entry name" value="ZnuA"/>
    <property type="match status" value="1"/>
</dbReference>
<evidence type="ECO:0000313" key="8">
    <source>
        <dbReference type="Proteomes" id="UP000278440"/>
    </source>
</evidence>
<evidence type="ECO:0000256" key="2">
    <source>
        <dbReference type="ARBA" id="ARBA00022448"/>
    </source>
</evidence>
<feature type="signal peptide" evidence="6">
    <location>
        <begin position="1"/>
        <end position="31"/>
    </location>
</feature>
<accession>A0A495XYA4</accession>
<dbReference type="PANTHER" id="PTHR42953:SF3">
    <property type="entry name" value="HIGH-AFFINITY ZINC UPTAKE SYSTEM PROTEIN ZNUA"/>
    <property type="match status" value="1"/>
</dbReference>
<comment type="caution">
    <text evidence="7">The sequence shown here is derived from an EMBL/GenBank/DDBJ whole genome shotgun (WGS) entry which is preliminary data.</text>
</comment>
<dbReference type="EMBL" id="RBXT01000001">
    <property type="protein sequence ID" value="RKT77686.1"/>
    <property type="molecule type" value="Genomic_DNA"/>
</dbReference>
<feature type="compositionally biased region" description="Basic and acidic residues" evidence="5">
    <location>
        <begin position="134"/>
        <end position="156"/>
    </location>
</feature>
<sequence>MIVTMHRPSRRAALPALSGSLAALLALSACGSDAPSAGAGADGRPSVVASFYPLQFATQQIAGDAVDVSVLTKPGAEPHDLELGAQEIGAMTQAGLVVYSDGFQPAVDDAMGQVDPSHVLDVASAASLTLESTEDGHEHGDGEQHSADDGHDHSGNDPHFWLDPQRYAAVAKAIGARLAELEPSQAATFGKNTDAFVARLVALDDAYKAGLKSCTNRVLVTSHSAFGYLAQRYGLEQHGITGITPEAEPSAAALKEISDLVRAEGVKTVYQETLVEGRFAETVASSTGATLATLDPIEGINDASAGKDYFEVMRSNLQALRTGQGCS</sequence>
<dbReference type="GO" id="GO:0007155">
    <property type="term" value="P:cell adhesion"/>
    <property type="evidence" value="ECO:0007669"/>
    <property type="project" value="InterPro"/>
</dbReference>
<dbReference type="GO" id="GO:0046872">
    <property type="term" value="F:metal ion binding"/>
    <property type="evidence" value="ECO:0007669"/>
    <property type="project" value="InterPro"/>
</dbReference>
<dbReference type="PRINTS" id="PR00690">
    <property type="entry name" value="ADHESNFAMILY"/>
</dbReference>
<dbReference type="InterPro" id="IPR006311">
    <property type="entry name" value="TAT_signal"/>
</dbReference>
<proteinExistence type="inferred from homology"/>
<organism evidence="7 8">
    <name type="scientific">Terracoccus luteus</name>
    <dbReference type="NCBI Taxonomy" id="53356"/>
    <lineage>
        <taxon>Bacteria</taxon>
        <taxon>Bacillati</taxon>
        <taxon>Actinomycetota</taxon>
        <taxon>Actinomycetes</taxon>
        <taxon>Micrococcales</taxon>
        <taxon>Intrasporangiaceae</taxon>
        <taxon>Terracoccus</taxon>
    </lineage>
</organism>
<dbReference type="SUPFAM" id="SSF53807">
    <property type="entry name" value="Helical backbone' metal receptor"/>
    <property type="match status" value="1"/>
</dbReference>
<dbReference type="InterPro" id="IPR050492">
    <property type="entry name" value="Bact_metal-bind_prot9"/>
</dbReference>
<feature type="chain" id="PRO_5038468091" evidence="6">
    <location>
        <begin position="32"/>
        <end position="327"/>
    </location>
</feature>
<dbReference type="PRINTS" id="PR00691">
    <property type="entry name" value="ADHESINB"/>
</dbReference>
<dbReference type="PANTHER" id="PTHR42953">
    <property type="entry name" value="HIGH-AFFINITY ZINC UPTAKE SYSTEM PROTEIN ZNUA-RELATED"/>
    <property type="match status" value="1"/>
</dbReference>
<dbReference type="InterPro" id="IPR006127">
    <property type="entry name" value="ZnuA-like"/>
</dbReference>